<evidence type="ECO:0000313" key="2">
    <source>
        <dbReference type="EMBL" id="EEZ74813.1"/>
    </source>
</evidence>
<organism evidence="2 3">
    <name type="scientific">Neisseria lactamica ATCC 23970</name>
    <dbReference type="NCBI Taxonomy" id="546265"/>
    <lineage>
        <taxon>Bacteria</taxon>
        <taxon>Pseudomonadati</taxon>
        <taxon>Pseudomonadota</taxon>
        <taxon>Betaproteobacteria</taxon>
        <taxon>Neisseriales</taxon>
        <taxon>Neisseriaceae</taxon>
        <taxon>Neisseria</taxon>
    </lineage>
</organism>
<accession>D0WCB0</accession>
<comment type="caution">
    <text evidence="2">The sequence shown here is derived from an EMBL/GenBank/DDBJ whole genome shotgun (WGS) entry which is preliminary data.</text>
</comment>
<protein>
    <submittedName>
        <fullName evidence="2">Uncharacterized protein</fullName>
    </submittedName>
</protein>
<name>D0WCB0_NEILA</name>
<dbReference type="AlphaFoldDB" id="D0WCB0"/>
<dbReference type="EMBL" id="ACEQ02000030">
    <property type="protein sequence ID" value="EEZ74813.1"/>
    <property type="molecule type" value="Genomic_DNA"/>
</dbReference>
<gene>
    <name evidence="2" type="ORF">NEILACOT_05191</name>
</gene>
<sequence>MTAQFYPSAVKPPPTAGIQSQTPARVRNKAAETGTPNRKTYSNPKQNAV</sequence>
<reference evidence="2 3" key="1">
    <citation type="submission" date="2009-10" db="EMBL/GenBank/DDBJ databases">
        <authorList>
            <person name="Weinstock G."/>
            <person name="Sodergren E."/>
            <person name="Clifton S."/>
            <person name="Fulton L."/>
            <person name="Fulton B."/>
            <person name="Courtney L."/>
            <person name="Fronick C."/>
            <person name="Harrison M."/>
            <person name="Strong C."/>
            <person name="Farmer C."/>
            <person name="Delahaunty K."/>
            <person name="Markovic C."/>
            <person name="Hall O."/>
            <person name="Minx P."/>
            <person name="Tomlinson C."/>
            <person name="Mitreva M."/>
            <person name="Nelson J."/>
            <person name="Hou S."/>
            <person name="Wollam A."/>
            <person name="Pepin K.H."/>
            <person name="Johnson M."/>
            <person name="Bhonagiri V."/>
            <person name="Nash W.E."/>
            <person name="Warren W."/>
            <person name="Chinwalla A."/>
            <person name="Mardis E.R."/>
            <person name="Wilson R.K."/>
        </authorList>
    </citation>
    <scope>NUCLEOTIDE SEQUENCE [LARGE SCALE GENOMIC DNA]</scope>
    <source>
        <strain evidence="2 3">ATCC 23970</strain>
    </source>
</reference>
<dbReference type="Proteomes" id="UP000003843">
    <property type="component" value="Unassembled WGS sequence"/>
</dbReference>
<evidence type="ECO:0000313" key="3">
    <source>
        <dbReference type="Proteomes" id="UP000003843"/>
    </source>
</evidence>
<feature type="compositionally biased region" description="Polar residues" evidence="1">
    <location>
        <begin position="34"/>
        <end position="49"/>
    </location>
</feature>
<proteinExistence type="predicted"/>
<evidence type="ECO:0000256" key="1">
    <source>
        <dbReference type="SAM" id="MobiDB-lite"/>
    </source>
</evidence>
<feature type="region of interest" description="Disordered" evidence="1">
    <location>
        <begin position="1"/>
        <end position="49"/>
    </location>
</feature>